<keyword evidence="4" id="KW-1185">Reference proteome</keyword>
<feature type="coiled-coil region" evidence="1">
    <location>
        <begin position="159"/>
        <end position="498"/>
    </location>
</feature>
<gene>
    <name evidence="3" type="ORF">J8273_6353</name>
</gene>
<evidence type="ECO:0000313" key="3">
    <source>
        <dbReference type="EMBL" id="KAG9391588.1"/>
    </source>
</evidence>
<evidence type="ECO:0000256" key="1">
    <source>
        <dbReference type="SAM" id="Coils"/>
    </source>
</evidence>
<dbReference type="Proteomes" id="UP000717585">
    <property type="component" value="Unassembled WGS sequence"/>
</dbReference>
<sequence>MDEFESPIRSTSMYEKENSDDVISAAHNIFNKYRSMLGADEESDPRLKDTPPRMPSHASTSSRTSENKPEALAIKKLSFSPVRQEPTTSSRPQPHTSPMSMDQHVSPLRSAIRDTLDAAQSSKSRVRSPSRSAVQETIRAASVEVKANMYSEAYIERLQEQHRERVDQLMLRVREAREAQTKAEAALRDRSQGQEEEYGRREMGIASALEEAHHEAERASERMKQDLAKMQETHEREIADLEKTHQQQIEAMNDKFASALREQREQAVEESQAAVVREQRSVQAARAEMTGLERQLREEMAAMKREYENQLEAIKQIAKQQGQKAAEARERECSSQLAHDTEITALKDTLGGVEAELRKLASQKEREVQQVRNDHTLSLQKLKQHYETRVRTAEQTAAGLTSRVKALESQLEAEKANHKGQLEAAARDISLLNGYFEQSQKQMDQRKRDLDQMERRYSRSIKERDVLMREREVLRGEVGRLREANDSLQATIDRESRDVYGL</sequence>
<dbReference type="AlphaFoldDB" id="A0A8J6AQX2"/>
<comment type="caution">
    <text evidence="3">The sequence shown here is derived from an EMBL/GenBank/DDBJ whole genome shotgun (WGS) entry which is preliminary data.</text>
</comment>
<dbReference type="Gene3D" id="1.10.287.1490">
    <property type="match status" value="1"/>
</dbReference>
<proteinExistence type="predicted"/>
<keyword evidence="1" id="KW-0175">Coiled coil</keyword>
<accession>A0A8J6AQX2</accession>
<evidence type="ECO:0000313" key="4">
    <source>
        <dbReference type="Proteomes" id="UP000717585"/>
    </source>
</evidence>
<name>A0A8J6AQX2_9EUKA</name>
<evidence type="ECO:0000256" key="2">
    <source>
        <dbReference type="SAM" id="MobiDB-lite"/>
    </source>
</evidence>
<feature type="region of interest" description="Disordered" evidence="2">
    <location>
        <begin position="1"/>
        <end position="21"/>
    </location>
</feature>
<reference evidence="3" key="1">
    <citation type="submission" date="2021-05" db="EMBL/GenBank/DDBJ databases">
        <title>A free-living protist that lacks canonical eukaryotic 1 DNA replication and segregation systems.</title>
        <authorList>
            <person name="Salas-Leiva D.E."/>
            <person name="Tromer E.C."/>
            <person name="Curtis B.A."/>
            <person name="Jerlstrom-Hultqvist J."/>
            <person name="Kolisko M."/>
            <person name="Yi Z."/>
            <person name="Salas-Leiva J.S."/>
            <person name="Gallot-Lavallee L."/>
            <person name="Kops G.J.P.L."/>
            <person name="Archibald J.M."/>
            <person name="Simpson A.G.B."/>
            <person name="Roger A.J."/>
        </authorList>
    </citation>
    <scope>NUCLEOTIDE SEQUENCE</scope>
    <source>
        <strain evidence="3">BICM</strain>
    </source>
</reference>
<feature type="region of interest" description="Disordered" evidence="2">
    <location>
        <begin position="40"/>
        <end position="135"/>
    </location>
</feature>
<organism evidence="3 4">
    <name type="scientific">Carpediemonas membranifera</name>
    <dbReference type="NCBI Taxonomy" id="201153"/>
    <lineage>
        <taxon>Eukaryota</taxon>
        <taxon>Metamonada</taxon>
        <taxon>Carpediemonas-like organisms</taxon>
        <taxon>Carpediemonas</taxon>
    </lineage>
</organism>
<feature type="compositionally biased region" description="Low complexity" evidence="2">
    <location>
        <begin position="121"/>
        <end position="132"/>
    </location>
</feature>
<dbReference type="EMBL" id="JAHDYR010000053">
    <property type="protein sequence ID" value="KAG9391588.1"/>
    <property type="molecule type" value="Genomic_DNA"/>
</dbReference>
<feature type="compositionally biased region" description="Polar residues" evidence="2">
    <location>
        <begin position="85"/>
        <end position="100"/>
    </location>
</feature>
<protein>
    <submittedName>
        <fullName evidence="3">Chromosome partition protein Smc</fullName>
    </submittedName>
</protein>